<dbReference type="EMBL" id="NEXX01000003">
    <property type="protein sequence ID" value="OUY07116.1"/>
    <property type="molecule type" value="Genomic_DNA"/>
</dbReference>
<dbReference type="Gene3D" id="1.10.10.690">
    <property type="entry name" value="YidB-like"/>
    <property type="match status" value="1"/>
</dbReference>
<dbReference type="Pfam" id="PF20159">
    <property type="entry name" value="YidB"/>
    <property type="match status" value="1"/>
</dbReference>
<evidence type="ECO:0008006" key="3">
    <source>
        <dbReference type="Google" id="ProtNLM"/>
    </source>
</evidence>
<dbReference type="SUPFAM" id="SSF140804">
    <property type="entry name" value="YidB-like"/>
    <property type="match status" value="1"/>
</dbReference>
<reference evidence="1 2" key="1">
    <citation type="submission" date="2017-05" db="EMBL/GenBank/DDBJ databases">
        <title>Acinetobacter populi ANC 5415 (= PBJ7), whole genome shotgun sequencing project.</title>
        <authorList>
            <person name="Nemec A."/>
            <person name="Radolfova-Krizova L."/>
        </authorList>
    </citation>
    <scope>NUCLEOTIDE SEQUENCE [LARGE SCALE GENOMIC DNA]</scope>
    <source>
        <strain evidence="1 2">PBJ7</strain>
    </source>
</reference>
<evidence type="ECO:0000313" key="1">
    <source>
        <dbReference type="EMBL" id="OUY07116.1"/>
    </source>
</evidence>
<evidence type="ECO:0000313" key="2">
    <source>
        <dbReference type="Proteomes" id="UP000196536"/>
    </source>
</evidence>
<dbReference type="RefSeq" id="WP_087620714.1">
    <property type="nucleotide sequence ID" value="NZ_JAKVJF010000007.1"/>
</dbReference>
<organism evidence="1 2">
    <name type="scientific">Acinetobacter populi</name>
    <dbReference type="NCBI Taxonomy" id="1582270"/>
    <lineage>
        <taxon>Bacteria</taxon>
        <taxon>Pseudomonadati</taxon>
        <taxon>Pseudomonadota</taxon>
        <taxon>Gammaproteobacteria</taxon>
        <taxon>Moraxellales</taxon>
        <taxon>Moraxellaceae</taxon>
        <taxon>Acinetobacter</taxon>
    </lineage>
</organism>
<accession>A0A1Z9YY37</accession>
<proteinExistence type="predicted"/>
<dbReference type="InterPro" id="IPR045372">
    <property type="entry name" value="YidB"/>
</dbReference>
<sequence>MSNLSDLVEVLAKQALGGQTNQQNQSQSSGSGLGGILGSVLGQVMNQGSANQTSNTNNGNTSSQSGLGGILGSVLGQLGQQGGRSNTAAAGGGTSALLVAVLPIILAWIQKQGGLQGALSKLQQAGLGGQVQSWVSPEAPENTPIPQQQVQQLFDEQDVAKVAEETNVPTQNIYAAIAAALPQVIDSLTPKGEQSNQQEADNDIQNVLNLVSGFLKK</sequence>
<dbReference type="Proteomes" id="UP000196536">
    <property type="component" value="Unassembled WGS sequence"/>
</dbReference>
<comment type="caution">
    <text evidence="1">The sequence shown here is derived from an EMBL/GenBank/DDBJ whole genome shotgun (WGS) entry which is preliminary data.</text>
</comment>
<dbReference type="OrthoDB" id="5957313at2"/>
<gene>
    <name evidence="1" type="ORF">CAP51_10540</name>
</gene>
<dbReference type="AlphaFoldDB" id="A0A1Z9YY37"/>
<name>A0A1Z9YY37_9GAMM</name>
<protein>
    <recommendedName>
        <fullName evidence="3">DUF937 domain-containing protein</fullName>
    </recommendedName>
</protein>
<dbReference type="InterPro" id="IPR027405">
    <property type="entry name" value="YidB-like"/>
</dbReference>
<keyword evidence="2" id="KW-1185">Reference proteome</keyword>